<reference evidence="3" key="1">
    <citation type="submission" date="2016-10" db="EMBL/GenBank/DDBJ databases">
        <authorList>
            <person name="Varghese N."/>
            <person name="Submissions S."/>
        </authorList>
    </citation>
    <scope>NUCLEOTIDE SEQUENCE [LARGE SCALE GENOMIC DNA]</scope>
    <source>
        <strain evidence="3">DSM 44260</strain>
    </source>
</reference>
<gene>
    <name evidence="2" type="ORF">SAMN04487818_107380</name>
</gene>
<proteinExistence type="predicted"/>
<name>A0A1H9UNV1_9PSEU</name>
<evidence type="ECO:0008006" key="4">
    <source>
        <dbReference type="Google" id="ProtNLM"/>
    </source>
</evidence>
<sequence length="84" mass="8888">MSIQEEAQRLNGVADRVPVNATQQFLSELGNIGAEVSSILGSTSTSGNITNLLHQAESHAEALNQALQQARQAIQDAAQHHLTG</sequence>
<evidence type="ECO:0000313" key="3">
    <source>
        <dbReference type="Proteomes" id="UP000199051"/>
    </source>
</evidence>
<dbReference type="AlphaFoldDB" id="A0A1H9UNV1"/>
<accession>A0A1H9UNV1</accession>
<evidence type="ECO:0000313" key="2">
    <source>
        <dbReference type="EMBL" id="SES11136.1"/>
    </source>
</evidence>
<organism evidence="2 3">
    <name type="scientific">Actinokineospora terrae</name>
    <dbReference type="NCBI Taxonomy" id="155974"/>
    <lineage>
        <taxon>Bacteria</taxon>
        <taxon>Bacillati</taxon>
        <taxon>Actinomycetota</taxon>
        <taxon>Actinomycetes</taxon>
        <taxon>Pseudonocardiales</taxon>
        <taxon>Pseudonocardiaceae</taxon>
        <taxon>Actinokineospora</taxon>
    </lineage>
</organism>
<evidence type="ECO:0000256" key="1">
    <source>
        <dbReference type="SAM" id="Coils"/>
    </source>
</evidence>
<dbReference type="RefSeq" id="WP_121393767.1">
    <property type="nucleotide sequence ID" value="NZ_FOGI01000007.1"/>
</dbReference>
<protein>
    <recommendedName>
        <fullName evidence="4">Excreted virulence factor EspC, type VII ESX diderm</fullName>
    </recommendedName>
</protein>
<keyword evidence="1" id="KW-0175">Coiled coil</keyword>
<keyword evidence="3" id="KW-1185">Reference proteome</keyword>
<feature type="coiled-coil region" evidence="1">
    <location>
        <begin position="53"/>
        <end position="80"/>
    </location>
</feature>
<dbReference type="EMBL" id="FOGI01000007">
    <property type="protein sequence ID" value="SES11136.1"/>
    <property type="molecule type" value="Genomic_DNA"/>
</dbReference>
<dbReference type="Proteomes" id="UP000199051">
    <property type="component" value="Unassembled WGS sequence"/>
</dbReference>